<dbReference type="InterPro" id="IPR006938">
    <property type="entry name" value="DUF624"/>
</dbReference>
<feature type="transmembrane region" description="Helical" evidence="1">
    <location>
        <begin position="174"/>
        <end position="191"/>
    </location>
</feature>
<comment type="caution">
    <text evidence="2">The sequence shown here is derived from an EMBL/GenBank/DDBJ whole genome shotgun (WGS) entry which is preliminary data.</text>
</comment>
<name>A0ABQ1XPR8_9MICC</name>
<organism evidence="2 3">
    <name type="scientific">Pseudarthrobacter polychromogenes</name>
    <dbReference type="NCBI Taxonomy" id="1676"/>
    <lineage>
        <taxon>Bacteria</taxon>
        <taxon>Bacillati</taxon>
        <taxon>Actinomycetota</taxon>
        <taxon>Actinomycetes</taxon>
        <taxon>Micrococcales</taxon>
        <taxon>Micrococcaceae</taxon>
        <taxon>Pseudarthrobacter</taxon>
    </lineage>
</organism>
<keyword evidence="1" id="KW-1133">Transmembrane helix</keyword>
<gene>
    <name evidence="2" type="ORF">GCM10011577_23800</name>
</gene>
<sequence>MVQKKTEYGAGPLFRAAGTVAGVMMGHALLVLANVLLVVTPLLGNWLLVLLAFVPVGPSLVAAMYAFNRLLAGHDTGVFRDFVRGYRMNFVQALMVWLPYLLVLAVVTLNLAGLPLIPGAGPGAEPAIRVALLVLGLLVATAALHALLLLSRFTFPVRDIYRLSLYSFGAQKRVALGNAGILFVAAFLLLMSTTYLMLVAAGALVFLVCLNSRPLLRFIEDRFTKR</sequence>
<keyword evidence="3" id="KW-1185">Reference proteome</keyword>
<evidence type="ECO:0008006" key="4">
    <source>
        <dbReference type="Google" id="ProtNLM"/>
    </source>
</evidence>
<dbReference type="Proteomes" id="UP000596938">
    <property type="component" value="Unassembled WGS sequence"/>
</dbReference>
<keyword evidence="1" id="KW-0812">Transmembrane</keyword>
<dbReference type="EMBL" id="BMKU01000006">
    <property type="protein sequence ID" value="GGG99459.1"/>
    <property type="molecule type" value="Genomic_DNA"/>
</dbReference>
<evidence type="ECO:0000256" key="1">
    <source>
        <dbReference type="SAM" id="Phobius"/>
    </source>
</evidence>
<feature type="transmembrane region" description="Helical" evidence="1">
    <location>
        <begin position="197"/>
        <end position="216"/>
    </location>
</feature>
<feature type="transmembrane region" description="Helical" evidence="1">
    <location>
        <begin position="12"/>
        <end position="40"/>
    </location>
</feature>
<feature type="transmembrane region" description="Helical" evidence="1">
    <location>
        <begin position="88"/>
        <end position="107"/>
    </location>
</feature>
<feature type="transmembrane region" description="Helical" evidence="1">
    <location>
        <begin position="127"/>
        <end position="153"/>
    </location>
</feature>
<dbReference type="Pfam" id="PF04854">
    <property type="entry name" value="DUF624"/>
    <property type="match status" value="1"/>
</dbReference>
<reference evidence="3" key="1">
    <citation type="journal article" date="2019" name="Int. J. Syst. Evol. Microbiol.">
        <title>The Global Catalogue of Microorganisms (GCM) 10K type strain sequencing project: providing services to taxonomists for standard genome sequencing and annotation.</title>
        <authorList>
            <consortium name="The Broad Institute Genomics Platform"/>
            <consortium name="The Broad Institute Genome Sequencing Center for Infectious Disease"/>
            <person name="Wu L."/>
            <person name="Ma J."/>
        </authorList>
    </citation>
    <scope>NUCLEOTIDE SEQUENCE [LARGE SCALE GENOMIC DNA]</scope>
    <source>
        <strain evidence="3">CGMCC 1.1927</strain>
    </source>
</reference>
<accession>A0ABQ1XPR8</accession>
<feature type="transmembrane region" description="Helical" evidence="1">
    <location>
        <begin position="46"/>
        <end position="67"/>
    </location>
</feature>
<keyword evidence="1" id="KW-0472">Membrane</keyword>
<proteinExistence type="predicted"/>
<dbReference type="RefSeq" id="WP_188811263.1">
    <property type="nucleotide sequence ID" value="NZ_BAAAWV010000001.1"/>
</dbReference>
<protein>
    <recommendedName>
        <fullName evidence="4">DUF624 domain-containing protein</fullName>
    </recommendedName>
</protein>
<evidence type="ECO:0000313" key="3">
    <source>
        <dbReference type="Proteomes" id="UP000596938"/>
    </source>
</evidence>
<evidence type="ECO:0000313" key="2">
    <source>
        <dbReference type="EMBL" id="GGG99459.1"/>
    </source>
</evidence>